<comment type="caution">
    <text evidence="1">The sequence shown here is derived from an EMBL/GenBank/DDBJ whole genome shotgun (WGS) entry which is preliminary data.</text>
</comment>
<sequence>MNALEPLLPVLQTLEPLGLPEGALQGWYAYANQKQAARLAGHMKVELGLIHKTFPAQVDHAYLRSDAFQANVVQAVRAAEVAESEDKLHFIARALASCTLAFAAPTVDRFQTLRLIEAISDRELRVFVEYFRGLDPISPFDDGVPVSTPFSVAGLSRQETSTALLGLEQLGLLAKEPLPSQDDWVDRPGLAWKLTALARQVAVLGRLNGHEDGPDLYEPGPF</sequence>
<dbReference type="Proteomes" id="UP000647587">
    <property type="component" value="Unassembled WGS sequence"/>
</dbReference>
<proteinExistence type="predicted"/>
<evidence type="ECO:0008006" key="3">
    <source>
        <dbReference type="Google" id="ProtNLM"/>
    </source>
</evidence>
<dbReference type="RefSeq" id="WP_189011165.1">
    <property type="nucleotide sequence ID" value="NZ_BMPP01000018.1"/>
</dbReference>
<name>A0ABQ2F0F8_9DEIO</name>
<evidence type="ECO:0000313" key="2">
    <source>
        <dbReference type="Proteomes" id="UP000647587"/>
    </source>
</evidence>
<organism evidence="1 2">
    <name type="scientific">Deinococcus malanensis</name>
    <dbReference type="NCBI Taxonomy" id="1706855"/>
    <lineage>
        <taxon>Bacteria</taxon>
        <taxon>Thermotogati</taxon>
        <taxon>Deinococcota</taxon>
        <taxon>Deinococci</taxon>
        <taxon>Deinococcales</taxon>
        <taxon>Deinococcaceae</taxon>
        <taxon>Deinococcus</taxon>
    </lineage>
</organism>
<gene>
    <name evidence="1" type="ORF">GCM10008955_35500</name>
</gene>
<protein>
    <recommendedName>
        <fullName evidence="3">DUF4393 domain-containing protein</fullName>
    </recommendedName>
</protein>
<keyword evidence="2" id="KW-1185">Reference proteome</keyword>
<dbReference type="EMBL" id="BMPP01000018">
    <property type="protein sequence ID" value="GGK38574.1"/>
    <property type="molecule type" value="Genomic_DNA"/>
</dbReference>
<evidence type="ECO:0000313" key="1">
    <source>
        <dbReference type="EMBL" id="GGK38574.1"/>
    </source>
</evidence>
<reference evidence="2" key="1">
    <citation type="journal article" date="2019" name="Int. J. Syst. Evol. Microbiol.">
        <title>The Global Catalogue of Microorganisms (GCM) 10K type strain sequencing project: providing services to taxonomists for standard genome sequencing and annotation.</title>
        <authorList>
            <consortium name="The Broad Institute Genomics Platform"/>
            <consortium name="The Broad Institute Genome Sequencing Center for Infectious Disease"/>
            <person name="Wu L."/>
            <person name="Ma J."/>
        </authorList>
    </citation>
    <scope>NUCLEOTIDE SEQUENCE [LARGE SCALE GENOMIC DNA]</scope>
    <source>
        <strain evidence="2">JCM 30331</strain>
    </source>
</reference>
<accession>A0ABQ2F0F8</accession>